<dbReference type="Proteomes" id="UP000799118">
    <property type="component" value="Unassembled WGS sequence"/>
</dbReference>
<feature type="region of interest" description="Disordered" evidence="1">
    <location>
        <begin position="1"/>
        <end position="20"/>
    </location>
</feature>
<dbReference type="EMBL" id="ML770723">
    <property type="protein sequence ID" value="KAE9383074.1"/>
    <property type="molecule type" value="Genomic_DNA"/>
</dbReference>
<sequence length="272" mass="30731">MSSVSQSGEEPVFSLNTETPIQSDPISTRIRATATAKATSNSPFIAPVEPPSNQQTNTQRTDHFAQVPKLAPKGTNFLAFKERWHIAIAAAGYSHLFDTSFIPPTNPEDPEAPGYIAELTIFQSYTRLESQARSLLTARLDDRLMRKVMKGSTRVLDIWVKLVEQLQVKSEIAISDMKADWEQHTCGPKVNLIDFLAEDQEMVDEIENAGGEVSDSEFRAHILKVIPAAYKDYINTMLEMANRTRTEISTDDIIDMLERHYRYKNPETRTPR</sequence>
<evidence type="ECO:0000256" key="1">
    <source>
        <dbReference type="SAM" id="MobiDB-lite"/>
    </source>
</evidence>
<protein>
    <submittedName>
        <fullName evidence="2">Uncharacterized protein</fullName>
    </submittedName>
</protein>
<reference evidence="2" key="1">
    <citation type="journal article" date="2019" name="Environ. Microbiol.">
        <title>Fungal ecological strategies reflected in gene transcription - a case study of two litter decomposers.</title>
        <authorList>
            <person name="Barbi F."/>
            <person name="Kohler A."/>
            <person name="Barry K."/>
            <person name="Baskaran P."/>
            <person name="Daum C."/>
            <person name="Fauchery L."/>
            <person name="Ihrmark K."/>
            <person name="Kuo A."/>
            <person name="LaButti K."/>
            <person name="Lipzen A."/>
            <person name="Morin E."/>
            <person name="Grigoriev I.V."/>
            <person name="Henrissat B."/>
            <person name="Lindahl B."/>
            <person name="Martin F."/>
        </authorList>
    </citation>
    <scope>NUCLEOTIDE SEQUENCE</scope>
    <source>
        <strain evidence="2">JB14</strain>
    </source>
</reference>
<evidence type="ECO:0000313" key="2">
    <source>
        <dbReference type="EMBL" id="KAE9383074.1"/>
    </source>
</evidence>
<dbReference type="Pfam" id="PF14223">
    <property type="entry name" value="Retrotran_gag_2"/>
    <property type="match status" value="1"/>
</dbReference>
<dbReference type="AlphaFoldDB" id="A0A6A4GC54"/>
<organism evidence="2 3">
    <name type="scientific">Gymnopus androsaceus JB14</name>
    <dbReference type="NCBI Taxonomy" id="1447944"/>
    <lineage>
        <taxon>Eukaryota</taxon>
        <taxon>Fungi</taxon>
        <taxon>Dikarya</taxon>
        <taxon>Basidiomycota</taxon>
        <taxon>Agaricomycotina</taxon>
        <taxon>Agaricomycetes</taxon>
        <taxon>Agaricomycetidae</taxon>
        <taxon>Agaricales</taxon>
        <taxon>Marasmiineae</taxon>
        <taxon>Omphalotaceae</taxon>
        <taxon>Gymnopus</taxon>
    </lineage>
</organism>
<feature type="region of interest" description="Disordered" evidence="1">
    <location>
        <begin position="38"/>
        <end position="58"/>
    </location>
</feature>
<accession>A0A6A4GC54</accession>
<name>A0A6A4GC54_9AGAR</name>
<feature type="non-terminal residue" evidence="2">
    <location>
        <position position="272"/>
    </location>
</feature>
<gene>
    <name evidence="2" type="ORF">BT96DRAFT_1040712</name>
</gene>
<proteinExistence type="predicted"/>
<evidence type="ECO:0000313" key="3">
    <source>
        <dbReference type="Proteomes" id="UP000799118"/>
    </source>
</evidence>
<keyword evidence="3" id="KW-1185">Reference proteome</keyword>
<dbReference type="OrthoDB" id="3263038at2759"/>